<dbReference type="RefSeq" id="WP_204042772.1">
    <property type="nucleotide sequence ID" value="NZ_BOOA01000035.1"/>
</dbReference>
<name>A0A919QH23_9ACTN</name>
<gene>
    <name evidence="1" type="ORF">Aph01nite_43920</name>
</gene>
<proteinExistence type="predicted"/>
<keyword evidence="2" id="KW-1185">Reference proteome</keyword>
<sequence>MKYRTIIITKSADEIVGASEEAEDLRRVAEVQLARALQTSRWLTIDVDHGVAMVPIDHIATVFVVEDVPPAEDKAPAEERIP</sequence>
<reference evidence="1" key="1">
    <citation type="submission" date="2021-01" db="EMBL/GenBank/DDBJ databases">
        <title>Whole genome shotgun sequence of Acrocarpospora phusangensis NBRC 108782.</title>
        <authorList>
            <person name="Komaki H."/>
            <person name="Tamura T."/>
        </authorList>
    </citation>
    <scope>NUCLEOTIDE SEQUENCE</scope>
    <source>
        <strain evidence="1">NBRC 108782</strain>
    </source>
</reference>
<dbReference type="EMBL" id="BOOA01000035">
    <property type="protein sequence ID" value="GIH26082.1"/>
    <property type="molecule type" value="Genomic_DNA"/>
</dbReference>
<dbReference type="Proteomes" id="UP000640052">
    <property type="component" value="Unassembled WGS sequence"/>
</dbReference>
<comment type="caution">
    <text evidence="1">The sequence shown here is derived from an EMBL/GenBank/DDBJ whole genome shotgun (WGS) entry which is preliminary data.</text>
</comment>
<evidence type="ECO:0000313" key="1">
    <source>
        <dbReference type="EMBL" id="GIH26082.1"/>
    </source>
</evidence>
<dbReference type="AlphaFoldDB" id="A0A919QH23"/>
<organism evidence="1 2">
    <name type="scientific">Acrocarpospora phusangensis</name>
    <dbReference type="NCBI Taxonomy" id="1070424"/>
    <lineage>
        <taxon>Bacteria</taxon>
        <taxon>Bacillati</taxon>
        <taxon>Actinomycetota</taxon>
        <taxon>Actinomycetes</taxon>
        <taxon>Streptosporangiales</taxon>
        <taxon>Streptosporangiaceae</taxon>
        <taxon>Acrocarpospora</taxon>
    </lineage>
</organism>
<protein>
    <submittedName>
        <fullName evidence="1">Uncharacterized protein</fullName>
    </submittedName>
</protein>
<accession>A0A919QH23</accession>
<evidence type="ECO:0000313" key="2">
    <source>
        <dbReference type="Proteomes" id="UP000640052"/>
    </source>
</evidence>